<evidence type="ECO:0000313" key="12">
    <source>
        <dbReference type="Proteomes" id="UP000199163"/>
    </source>
</evidence>
<dbReference type="EMBL" id="FNDK01000007">
    <property type="protein sequence ID" value="SDH54755.1"/>
    <property type="molecule type" value="Genomic_DNA"/>
</dbReference>
<dbReference type="SUPFAM" id="SSF53756">
    <property type="entry name" value="UDP-Glycosyltransferase/glycogen phosphorylase"/>
    <property type="match status" value="1"/>
</dbReference>
<dbReference type="AlphaFoldDB" id="A0A1G8DAQ6"/>
<sequence length="500" mass="57215">MFHILFTASECSPFIKTGGLADVIGSLPAALQKENHASVSVILPFYDDMSIVHKDTTFVATFHVPVGWRKQTATLYQYTHNGVTYYLIKNGYYFGRNGAYGYFDDGERFVFFSRAIIEALPFLQHTPDVVHSHDWQTGLVPAFLKILNPIPGVKTVFTIHNLQYQGKMPLEMFYDLLNLPKEHVFGLEWDGLFNCMKAGIFHADLLTTVSPAYASEIQSEYFGEGLHPLLQERSGDLYGVINGIDTSAFHPKTDPALKKNYSRSRNDKLMNKRFLQERTELPVDQDIPVIGIVSRLVDQKGLTLVTRMLVEIMKENVQLIILGTGDEAVESMLHQASAHHPHQVAFFNFFDEELARQIYAGSDFFLMPSRFEPCGLGQLIAMRYETVPIVRETGGLRDTVSPYNEYNNEGNGFSFTNFNAHDMFHTLQYALSIYRRPHLWDNLLTNIYTSTYSWDESAKTYISLYQRVTTPKEETREWNDGRKSSARSHQQRVKTVQHVR</sequence>
<dbReference type="Pfam" id="PF08323">
    <property type="entry name" value="Glyco_transf_5"/>
    <property type="match status" value="1"/>
</dbReference>
<reference evidence="11 12" key="1">
    <citation type="submission" date="2016-10" db="EMBL/GenBank/DDBJ databases">
        <authorList>
            <person name="de Groot N.N."/>
        </authorList>
    </citation>
    <scope>NUCLEOTIDE SEQUENCE [LARGE SCALE GENOMIC DNA]</scope>
    <source>
        <strain evidence="11 12">DSM 21632</strain>
    </source>
</reference>
<comment type="pathway">
    <text evidence="7">Glycan biosynthesis; glycogen biosynthesis.</text>
</comment>
<evidence type="ECO:0000256" key="3">
    <source>
        <dbReference type="ARBA" id="ARBA00010281"/>
    </source>
</evidence>
<keyword evidence="6 7" id="KW-0320">Glycogen biosynthesis</keyword>
<comment type="similarity">
    <text evidence="3 7">Belongs to the glycosyltransferase 1 family. Bacterial/plant glycogen synthase subfamily.</text>
</comment>
<dbReference type="InterPro" id="IPR011835">
    <property type="entry name" value="GS/SS"/>
</dbReference>
<dbReference type="Gene3D" id="3.40.50.2000">
    <property type="entry name" value="Glycogen Phosphorylase B"/>
    <property type="match status" value="2"/>
</dbReference>
<keyword evidence="4 7" id="KW-0328">Glycosyltransferase</keyword>
<dbReference type="InterPro" id="IPR001296">
    <property type="entry name" value="Glyco_trans_1"/>
</dbReference>
<evidence type="ECO:0000256" key="6">
    <source>
        <dbReference type="ARBA" id="ARBA00023056"/>
    </source>
</evidence>
<evidence type="ECO:0000256" key="4">
    <source>
        <dbReference type="ARBA" id="ARBA00022676"/>
    </source>
</evidence>
<comment type="catalytic activity">
    <reaction evidence="1 7">
        <text>[(1-&gt;4)-alpha-D-glucosyl](n) + ADP-alpha-D-glucose = [(1-&gt;4)-alpha-D-glucosyl](n+1) + ADP + H(+)</text>
        <dbReference type="Rhea" id="RHEA:18189"/>
        <dbReference type="Rhea" id="RHEA-COMP:9584"/>
        <dbReference type="Rhea" id="RHEA-COMP:9587"/>
        <dbReference type="ChEBI" id="CHEBI:15378"/>
        <dbReference type="ChEBI" id="CHEBI:15444"/>
        <dbReference type="ChEBI" id="CHEBI:57498"/>
        <dbReference type="ChEBI" id="CHEBI:456216"/>
        <dbReference type="EC" id="2.4.1.21"/>
    </reaction>
</comment>
<evidence type="ECO:0000313" key="11">
    <source>
        <dbReference type="EMBL" id="SDH54755.1"/>
    </source>
</evidence>
<dbReference type="HAMAP" id="MF_00484">
    <property type="entry name" value="Glycogen_synth"/>
    <property type="match status" value="1"/>
</dbReference>
<evidence type="ECO:0000256" key="1">
    <source>
        <dbReference type="ARBA" id="ARBA00001478"/>
    </source>
</evidence>
<dbReference type="PANTHER" id="PTHR45825">
    <property type="entry name" value="GRANULE-BOUND STARCH SYNTHASE 1, CHLOROPLASTIC/AMYLOPLASTIC"/>
    <property type="match status" value="1"/>
</dbReference>
<keyword evidence="5 7" id="KW-0808">Transferase</keyword>
<dbReference type="GO" id="GO:0009011">
    <property type="term" value="F:alpha-1,4-glucan glucosyltransferase (ADP-glucose donor) activity"/>
    <property type="evidence" value="ECO:0007669"/>
    <property type="project" value="UniProtKB-UniRule"/>
</dbReference>
<feature type="domain" description="Starch synthase catalytic" evidence="10">
    <location>
        <begin position="3"/>
        <end position="232"/>
    </location>
</feature>
<dbReference type="RefSeq" id="WP_091272621.1">
    <property type="nucleotide sequence ID" value="NZ_FNDK01000007.1"/>
</dbReference>
<dbReference type="UniPathway" id="UPA00164"/>
<evidence type="ECO:0000259" key="10">
    <source>
        <dbReference type="Pfam" id="PF08323"/>
    </source>
</evidence>
<dbReference type="EC" id="2.4.1.21" evidence="7"/>
<dbReference type="Proteomes" id="UP000199163">
    <property type="component" value="Unassembled WGS sequence"/>
</dbReference>
<dbReference type="NCBIfam" id="TIGR02095">
    <property type="entry name" value="glgA"/>
    <property type="match status" value="1"/>
</dbReference>
<evidence type="ECO:0000256" key="5">
    <source>
        <dbReference type="ARBA" id="ARBA00022679"/>
    </source>
</evidence>
<dbReference type="InterPro" id="IPR013534">
    <property type="entry name" value="Starch_synth_cat_dom"/>
</dbReference>
<dbReference type="PANTHER" id="PTHR45825:SF11">
    <property type="entry name" value="ALPHA AMYLASE DOMAIN-CONTAINING PROTEIN"/>
    <property type="match status" value="1"/>
</dbReference>
<comment type="function">
    <text evidence="2 7">Synthesizes alpha-1,4-glucan chains using ADP-glucose.</text>
</comment>
<organism evidence="11 12">
    <name type="scientific">Alteribacillus persepolensis</name>
    <dbReference type="NCBI Taxonomy" id="568899"/>
    <lineage>
        <taxon>Bacteria</taxon>
        <taxon>Bacillati</taxon>
        <taxon>Bacillota</taxon>
        <taxon>Bacilli</taxon>
        <taxon>Bacillales</taxon>
        <taxon>Bacillaceae</taxon>
        <taxon>Alteribacillus</taxon>
    </lineage>
</organism>
<feature type="region of interest" description="Disordered" evidence="8">
    <location>
        <begin position="475"/>
        <end position="500"/>
    </location>
</feature>
<feature type="domain" description="Glycosyl transferase family 1" evidence="9">
    <location>
        <begin position="277"/>
        <end position="433"/>
    </location>
</feature>
<dbReference type="GO" id="GO:0005978">
    <property type="term" value="P:glycogen biosynthetic process"/>
    <property type="evidence" value="ECO:0007669"/>
    <property type="project" value="UniProtKB-UniRule"/>
</dbReference>
<evidence type="ECO:0000256" key="7">
    <source>
        <dbReference type="HAMAP-Rule" id="MF_00484"/>
    </source>
</evidence>
<name>A0A1G8DAQ6_9BACI</name>
<gene>
    <name evidence="7" type="primary">glgA</name>
    <name evidence="11" type="ORF">SAMN05192534_10725</name>
</gene>
<evidence type="ECO:0000259" key="9">
    <source>
        <dbReference type="Pfam" id="PF00534"/>
    </source>
</evidence>
<evidence type="ECO:0000256" key="2">
    <source>
        <dbReference type="ARBA" id="ARBA00002764"/>
    </source>
</evidence>
<proteinExistence type="inferred from homology"/>
<dbReference type="CDD" id="cd03791">
    <property type="entry name" value="GT5_Glycogen_synthase_DULL1-like"/>
    <property type="match status" value="1"/>
</dbReference>
<keyword evidence="12" id="KW-1185">Reference proteome</keyword>
<evidence type="ECO:0000256" key="8">
    <source>
        <dbReference type="SAM" id="MobiDB-lite"/>
    </source>
</evidence>
<accession>A0A1G8DAQ6</accession>
<feature type="binding site" evidence="7">
    <location>
        <position position="16"/>
    </location>
    <ligand>
        <name>ADP-alpha-D-glucose</name>
        <dbReference type="ChEBI" id="CHEBI:57498"/>
    </ligand>
</feature>
<dbReference type="GO" id="GO:0004373">
    <property type="term" value="F:alpha-1,4-glucan glucosyltransferase (UDP-glucose donor) activity"/>
    <property type="evidence" value="ECO:0007669"/>
    <property type="project" value="InterPro"/>
</dbReference>
<protein>
    <recommendedName>
        <fullName evidence="7">Glycogen synthase</fullName>
        <ecNumber evidence="7">2.4.1.21</ecNumber>
    </recommendedName>
    <alternativeName>
        <fullName evidence="7">Starch [bacterial glycogen] synthase</fullName>
    </alternativeName>
</protein>
<feature type="compositionally biased region" description="Basic residues" evidence="8">
    <location>
        <begin position="484"/>
        <end position="500"/>
    </location>
</feature>
<dbReference type="Pfam" id="PF00534">
    <property type="entry name" value="Glycos_transf_1"/>
    <property type="match status" value="1"/>
</dbReference>
<dbReference type="STRING" id="568899.SAMN05192534_10725"/>
<dbReference type="OrthoDB" id="9808590at2"/>